<evidence type="ECO:0000256" key="1">
    <source>
        <dbReference type="SAM" id="MobiDB-lite"/>
    </source>
</evidence>
<protein>
    <submittedName>
        <fullName evidence="2">Uncharacterized protein</fullName>
    </submittedName>
</protein>
<dbReference type="AlphaFoldDB" id="A0A1W5RMJ4"/>
<feature type="compositionally biased region" description="Polar residues" evidence="1">
    <location>
        <begin position="59"/>
        <end position="70"/>
    </location>
</feature>
<gene>
    <name evidence="2" type="primary">orf327</name>
</gene>
<keyword evidence="2" id="KW-0150">Chloroplast</keyword>
<feature type="compositionally biased region" description="Polar residues" evidence="1">
    <location>
        <begin position="1"/>
        <end position="16"/>
    </location>
</feature>
<keyword evidence="2" id="KW-0934">Plastid</keyword>
<dbReference type="RefSeq" id="YP_009364012.1">
    <property type="nucleotide sequence ID" value="NC_034654.1"/>
</dbReference>
<evidence type="ECO:0000313" key="2">
    <source>
        <dbReference type="EMBL" id="AQU64422.1"/>
    </source>
</evidence>
<proteinExistence type="predicted"/>
<feature type="compositionally biased region" description="Polar residues" evidence="1">
    <location>
        <begin position="109"/>
        <end position="120"/>
    </location>
</feature>
<feature type="compositionally biased region" description="Low complexity" evidence="1">
    <location>
        <begin position="81"/>
        <end position="105"/>
    </location>
</feature>
<feature type="region of interest" description="Disordered" evidence="1">
    <location>
        <begin position="1"/>
        <end position="120"/>
    </location>
</feature>
<name>A0A1W5RMJ4_PEDDU</name>
<sequence>MPGQLESLSDAVSDTGGTIADLLRNPPRYRTPVLINPQFPSAPSAPTPTAAPTPPVVIPSQSAGPSQPFATASPPQPAVPSQPAGPSQPFDAAGIGQSSGSTQSGDFGLQSQNSSTQDPNLFQVGDQVFVLDNSSRTFSAEPIVRVETAFTASRLSPETLGVSAEELSVLKRDAFPLVQKLRRNEPLSEREMQFFKTLGLDKLSLLIGHDGSVDGSGVFNAKNGDVVRVILSFKDTSIVSDSPTMFSLKNNTVICQSMEKKILNSLEYKTEFFFIVMKKDSSLTMDQVLDALYQHLFRETTSNLMNETVYLESIQIQIVYQHKLDMH</sequence>
<reference evidence="2" key="1">
    <citation type="journal article" date="2017" name="PeerJ">
        <title>lastomes of the green algae Hydrodictyon reticulatum and Pediastrum duplex (Sphaeropleales, Chlorophyceae).</title>
        <authorList>
            <person name="McManus H.A."/>
            <person name="Sanchez D."/>
            <person name="Karol K.G."/>
        </authorList>
    </citation>
    <scope>NUCLEOTIDE SEQUENCE</scope>
</reference>
<geneLocation type="chloroplast" evidence="2"/>
<accession>A0A1W5RMJ4</accession>
<dbReference type="EMBL" id="KY114064">
    <property type="protein sequence ID" value="AQU64422.1"/>
    <property type="molecule type" value="Genomic_DNA"/>
</dbReference>
<dbReference type="GeneID" id="32880093"/>
<organism evidence="2">
    <name type="scientific">Pediastrum duplex</name>
    <name type="common">Green alga</name>
    <dbReference type="NCBI Taxonomy" id="3105"/>
    <lineage>
        <taxon>Eukaryota</taxon>
        <taxon>Viridiplantae</taxon>
        <taxon>Chlorophyta</taxon>
        <taxon>core chlorophytes</taxon>
        <taxon>Chlorophyceae</taxon>
        <taxon>CS clade</taxon>
        <taxon>Sphaeropleales</taxon>
        <taxon>Hydrodictyaceae</taxon>
        <taxon>Pediastrum</taxon>
    </lineage>
</organism>
<feature type="compositionally biased region" description="Pro residues" evidence="1">
    <location>
        <begin position="43"/>
        <end position="57"/>
    </location>
</feature>